<evidence type="ECO:0000313" key="4">
    <source>
        <dbReference type="Proteomes" id="UP000694620"/>
    </source>
</evidence>
<sequence length="508" mass="58203">MGPWNGSKVQCEDNATSSEYTSNKTGPIGWINATEIINRTIPMLAIAVWARTPITRQSHVEPIIDTCKLVSTTAKRTKVTWQVTFPLLPQCKRAKRAWYDTFLGGVGTTLGTLNTVDNEITANKLENVGRHTHKVADQMARWLPQSMISHQQTVNWEQRASDWIIMASNDTRWLNVSTFMNWTVCTFNILQAQIQKNNMQMALRTNTMQIWQDIWNISSSLWLTVKPENTECNDTICNGYWFQYNVTTMITLCRYHVLPVVAHGHFWQLQLDGEWLEPKTNKTYDLRNCEHTNIGMFCGLMSGQENPCISGKATTCNWRLVNQNTTLYEVGPHRLCVSTTIANRRLPQVPFSGCLDNVYVWQIANNTYYLNNYTTKNHLTKVQWQVWHAPTSISLAVAERLLNSSLQLKELAAKHQKHVDALTVQTVMTTSQLQILGTKIEGESVNAWWSIFTGWSPKASTMLSVFLRPLVLLIIIIIALMTIFNCYVFCVLKRINNRARQTRLLILR</sequence>
<feature type="region of interest" description="Disordered" evidence="1">
    <location>
        <begin position="1"/>
        <end position="22"/>
    </location>
</feature>
<protein>
    <submittedName>
        <fullName evidence="3">Uncharacterized protein</fullName>
    </submittedName>
</protein>
<evidence type="ECO:0000256" key="2">
    <source>
        <dbReference type="SAM" id="Phobius"/>
    </source>
</evidence>
<reference evidence="3" key="2">
    <citation type="submission" date="2025-08" db="UniProtKB">
        <authorList>
            <consortium name="Ensembl"/>
        </authorList>
    </citation>
    <scope>IDENTIFICATION</scope>
</reference>
<reference evidence="3" key="1">
    <citation type="submission" date="2021-06" db="EMBL/GenBank/DDBJ databases">
        <authorList>
            <consortium name="Wellcome Sanger Institute Data Sharing"/>
        </authorList>
    </citation>
    <scope>NUCLEOTIDE SEQUENCE [LARGE SCALE GENOMIC DNA]</scope>
</reference>
<evidence type="ECO:0000313" key="3">
    <source>
        <dbReference type="Ensembl" id="ENSECRP00000005282.1"/>
    </source>
</evidence>
<dbReference type="GeneTree" id="ENSGT01020000230661"/>
<dbReference type="Proteomes" id="UP000694620">
    <property type="component" value="Chromosome 4"/>
</dbReference>
<reference evidence="3" key="3">
    <citation type="submission" date="2025-09" db="UniProtKB">
        <authorList>
            <consortium name="Ensembl"/>
        </authorList>
    </citation>
    <scope>IDENTIFICATION</scope>
</reference>
<keyword evidence="2" id="KW-1133">Transmembrane helix</keyword>
<keyword evidence="2" id="KW-0812">Transmembrane</keyword>
<name>A0A8C4RP25_ERPCA</name>
<feature type="transmembrane region" description="Helical" evidence="2">
    <location>
        <begin position="470"/>
        <end position="492"/>
    </location>
</feature>
<evidence type="ECO:0000256" key="1">
    <source>
        <dbReference type="SAM" id="MobiDB-lite"/>
    </source>
</evidence>
<feature type="compositionally biased region" description="Polar residues" evidence="1">
    <location>
        <begin position="13"/>
        <end position="22"/>
    </location>
</feature>
<dbReference type="Ensembl" id="ENSECRT00000005377.1">
    <property type="protein sequence ID" value="ENSECRP00000005282.1"/>
    <property type="gene ID" value="ENSECRG00000003575.1"/>
</dbReference>
<keyword evidence="4" id="KW-1185">Reference proteome</keyword>
<proteinExistence type="predicted"/>
<organism evidence="3 4">
    <name type="scientific">Erpetoichthys calabaricus</name>
    <name type="common">Rope fish</name>
    <name type="synonym">Calamoichthys calabaricus</name>
    <dbReference type="NCBI Taxonomy" id="27687"/>
    <lineage>
        <taxon>Eukaryota</taxon>
        <taxon>Metazoa</taxon>
        <taxon>Chordata</taxon>
        <taxon>Craniata</taxon>
        <taxon>Vertebrata</taxon>
        <taxon>Euteleostomi</taxon>
        <taxon>Actinopterygii</taxon>
        <taxon>Polypteriformes</taxon>
        <taxon>Polypteridae</taxon>
        <taxon>Erpetoichthys</taxon>
    </lineage>
</organism>
<accession>A0A8C4RP25</accession>
<keyword evidence="2" id="KW-0472">Membrane</keyword>
<dbReference type="AlphaFoldDB" id="A0A8C4RP25"/>